<proteinExistence type="predicted"/>
<evidence type="ECO:0000256" key="1">
    <source>
        <dbReference type="SAM" id="SignalP"/>
    </source>
</evidence>
<dbReference type="EMBL" id="CAJFCJ010000012">
    <property type="protein sequence ID" value="CAD5120188.1"/>
    <property type="molecule type" value="Genomic_DNA"/>
</dbReference>
<evidence type="ECO:0000313" key="3">
    <source>
        <dbReference type="EMBL" id="CAD5120188.1"/>
    </source>
</evidence>
<dbReference type="Pfam" id="PF00386">
    <property type="entry name" value="C1q"/>
    <property type="match status" value="1"/>
</dbReference>
<sequence>MRNLPFNFLLLVSVIYWQRCEGYSLDSYNTFYSFMNSTKTFSRDFSWDSLITTSKSRYAKTSAYDKLYFMNVNIGVHSNTEGMINVHLHSSELMEGEKIRRRRHSLFFNSVGQNGISVVNWAKLIRDVDLDHFFLTAEERIDGELTQVYSDSLSKLTNMILFRYLTRQYLFGTMIESKSYPDRVVLAIDEVCGIGYDNEMIRISESGTYLITLTSCTLKGDSLILLVRTSAGNSYYLKRTRPTKGIETVTRSFIITVRERDYLTIDILSGSLSSQCNRNSFSIFQLRDTHHISAASTLRTGIQNTTQLIGFNVKSSGQGIHANFSTNTYHIRSDGLYYIYISIGQQANYNVDVSVLVNDKTVFEILRYYSFDTGIDVISGSALLNLRYNDVIKVVSHKNADFDSTSGMTNLIAFKLN</sequence>
<evidence type="ECO:0000259" key="2">
    <source>
        <dbReference type="Pfam" id="PF00386"/>
    </source>
</evidence>
<comment type="caution">
    <text evidence="3">The sequence shown here is derived from an EMBL/GenBank/DDBJ whole genome shotgun (WGS) entry which is preliminary data.</text>
</comment>
<dbReference type="Gene3D" id="2.60.120.40">
    <property type="match status" value="1"/>
</dbReference>
<keyword evidence="1" id="KW-0732">Signal</keyword>
<dbReference type="Proteomes" id="UP000549394">
    <property type="component" value="Unassembled WGS sequence"/>
</dbReference>
<gene>
    <name evidence="3" type="ORF">DGYR_LOCUS8313</name>
</gene>
<dbReference type="InterPro" id="IPR008983">
    <property type="entry name" value="Tumour_necrosis_fac-like_dom"/>
</dbReference>
<feature type="domain" description="C1q" evidence="2">
    <location>
        <begin position="297"/>
        <end position="398"/>
    </location>
</feature>
<accession>A0A7I8VW62</accession>
<organism evidence="3 4">
    <name type="scientific">Dimorphilus gyrociliatus</name>
    <dbReference type="NCBI Taxonomy" id="2664684"/>
    <lineage>
        <taxon>Eukaryota</taxon>
        <taxon>Metazoa</taxon>
        <taxon>Spiralia</taxon>
        <taxon>Lophotrochozoa</taxon>
        <taxon>Annelida</taxon>
        <taxon>Polychaeta</taxon>
        <taxon>Polychaeta incertae sedis</taxon>
        <taxon>Dinophilidae</taxon>
        <taxon>Dimorphilus</taxon>
    </lineage>
</organism>
<feature type="chain" id="PRO_5029698556" evidence="1">
    <location>
        <begin position="23"/>
        <end position="417"/>
    </location>
</feature>
<evidence type="ECO:0000313" key="4">
    <source>
        <dbReference type="Proteomes" id="UP000549394"/>
    </source>
</evidence>
<dbReference type="AlphaFoldDB" id="A0A7I8VW62"/>
<protein>
    <submittedName>
        <fullName evidence="3">DgyrCDS8762</fullName>
    </submittedName>
</protein>
<reference evidence="3 4" key="1">
    <citation type="submission" date="2020-08" db="EMBL/GenBank/DDBJ databases">
        <authorList>
            <person name="Hejnol A."/>
        </authorList>
    </citation>
    <scope>NUCLEOTIDE SEQUENCE [LARGE SCALE GENOMIC DNA]</scope>
</reference>
<name>A0A7I8VW62_9ANNE</name>
<keyword evidence="4" id="KW-1185">Reference proteome</keyword>
<dbReference type="InterPro" id="IPR001073">
    <property type="entry name" value="C1q_dom"/>
</dbReference>
<dbReference type="SUPFAM" id="SSF49842">
    <property type="entry name" value="TNF-like"/>
    <property type="match status" value="1"/>
</dbReference>
<feature type="signal peptide" evidence="1">
    <location>
        <begin position="1"/>
        <end position="22"/>
    </location>
</feature>